<dbReference type="InterPro" id="IPR041682">
    <property type="entry name" value="AAA_14"/>
</dbReference>
<dbReference type="InterPro" id="IPR027417">
    <property type="entry name" value="P-loop_NTPase"/>
</dbReference>
<feature type="domain" description="DUF4143" evidence="2">
    <location>
        <begin position="207"/>
        <end position="353"/>
    </location>
</feature>
<dbReference type="GO" id="GO:0005524">
    <property type="term" value="F:ATP binding"/>
    <property type="evidence" value="ECO:0007669"/>
    <property type="project" value="UniProtKB-KW"/>
</dbReference>
<dbReference type="PANTHER" id="PTHR33295">
    <property type="entry name" value="ATPASE"/>
    <property type="match status" value="1"/>
</dbReference>
<evidence type="ECO:0000313" key="3">
    <source>
        <dbReference type="EMBL" id="TXD95732.1"/>
    </source>
</evidence>
<evidence type="ECO:0000313" key="4">
    <source>
        <dbReference type="Proteomes" id="UP000321367"/>
    </source>
</evidence>
<proteinExistence type="predicted"/>
<comment type="caution">
    <text evidence="3">The sequence shown here is derived from an EMBL/GenBank/DDBJ whole genome shotgun (WGS) entry which is preliminary data.</text>
</comment>
<dbReference type="Pfam" id="PF13635">
    <property type="entry name" value="DUF4143"/>
    <property type="match status" value="1"/>
</dbReference>
<dbReference type="EMBL" id="VORY01000001">
    <property type="protein sequence ID" value="TXD95732.1"/>
    <property type="molecule type" value="Genomic_DNA"/>
</dbReference>
<keyword evidence="3" id="KW-0547">Nucleotide-binding</keyword>
<dbReference type="Pfam" id="PF13173">
    <property type="entry name" value="AAA_14"/>
    <property type="match status" value="1"/>
</dbReference>
<sequence>MTVNNLVIPNKIHKRSHYLEKIRPFIGQNIIKLLTGQRHVGKSYLLFQIIQWIKENDNSATIIYINKEDLAFSFIKTAGDLNEYVLAHKAKSGKTYVFIDEIQDIKNFGDALRSLLLQTNLDLYCTGSNANLLSGDIAGHLSGRYIALEVFSLAYPEFISFHGLIENDESLNKYLKYGGLPYLIHLELKDEVIFEYLKNIYQSIVYRDIINRYAIRNVNFLEQLVLFLAAHTGSIFSAKKISDFLKSQHIKMAPNQVQNYIQHLVNAFLVHKVGRYDLIGKRMFEIGEKYYFENLGIRNGLWGYRLEDRGKIMENVVYNHLIFKGYKVQVGMLGNKEVDFIAEKEGEKLYVQVALSINNPDTLEREFGNLKQIKDNYPKKVVTMESFSGNTVAGIETQNLRSFLLN</sequence>
<dbReference type="OrthoDB" id="9801840at2"/>
<reference evidence="3 4" key="1">
    <citation type="submission" date="2019-08" db="EMBL/GenBank/DDBJ databases">
        <title>Genome sequence of Gillisia hiemivivida IC154 (type strain).</title>
        <authorList>
            <person name="Bowman J.P."/>
        </authorList>
    </citation>
    <scope>NUCLEOTIDE SEQUENCE [LARGE SCALE GENOMIC DNA]</scope>
    <source>
        <strain evidence="3 4">IC154</strain>
    </source>
</reference>
<dbReference type="AlphaFoldDB" id="A0A5C7A1W7"/>
<dbReference type="InterPro" id="IPR025420">
    <property type="entry name" value="DUF4143"/>
</dbReference>
<accession>A0A5C7A1W7</accession>
<feature type="domain" description="AAA" evidence="1">
    <location>
        <begin position="30"/>
        <end position="158"/>
    </location>
</feature>
<protein>
    <submittedName>
        <fullName evidence="3">ATP-binding protein</fullName>
    </submittedName>
</protein>
<dbReference type="SUPFAM" id="SSF52540">
    <property type="entry name" value="P-loop containing nucleoside triphosphate hydrolases"/>
    <property type="match status" value="1"/>
</dbReference>
<dbReference type="Proteomes" id="UP000321367">
    <property type="component" value="Unassembled WGS sequence"/>
</dbReference>
<evidence type="ECO:0000259" key="1">
    <source>
        <dbReference type="Pfam" id="PF13173"/>
    </source>
</evidence>
<keyword evidence="4" id="KW-1185">Reference proteome</keyword>
<keyword evidence="3" id="KW-0067">ATP-binding</keyword>
<name>A0A5C7A1W7_9FLAO</name>
<dbReference type="PANTHER" id="PTHR33295:SF20">
    <property type="entry name" value="ATPASE"/>
    <property type="match status" value="1"/>
</dbReference>
<gene>
    <name evidence="3" type="ORF">ES724_01525</name>
</gene>
<dbReference type="RefSeq" id="WP_146928587.1">
    <property type="nucleotide sequence ID" value="NZ_CBCSHZ010000002.1"/>
</dbReference>
<evidence type="ECO:0000259" key="2">
    <source>
        <dbReference type="Pfam" id="PF13635"/>
    </source>
</evidence>
<dbReference type="Gene3D" id="3.40.50.300">
    <property type="entry name" value="P-loop containing nucleotide triphosphate hydrolases"/>
    <property type="match status" value="1"/>
</dbReference>
<organism evidence="3 4">
    <name type="scientific">Gillisia hiemivivida</name>
    <dbReference type="NCBI Taxonomy" id="291190"/>
    <lineage>
        <taxon>Bacteria</taxon>
        <taxon>Pseudomonadati</taxon>
        <taxon>Bacteroidota</taxon>
        <taxon>Flavobacteriia</taxon>
        <taxon>Flavobacteriales</taxon>
        <taxon>Flavobacteriaceae</taxon>
        <taxon>Gillisia</taxon>
    </lineage>
</organism>